<evidence type="ECO:0000259" key="4">
    <source>
        <dbReference type="PROSITE" id="PS50800"/>
    </source>
</evidence>
<dbReference type="Gene3D" id="1.10.720.30">
    <property type="entry name" value="SAP domain"/>
    <property type="match status" value="1"/>
</dbReference>
<protein>
    <recommendedName>
        <fullName evidence="4">SAP domain-containing protein</fullName>
    </recommendedName>
</protein>
<dbReference type="AlphaFoldDB" id="A0A8C5SJN6"/>
<evidence type="ECO:0000256" key="2">
    <source>
        <dbReference type="ARBA" id="ARBA00022884"/>
    </source>
</evidence>
<dbReference type="GO" id="GO:0050684">
    <property type="term" value="P:regulation of mRNA processing"/>
    <property type="evidence" value="ECO:0007669"/>
    <property type="project" value="TreeGrafter"/>
</dbReference>
<dbReference type="Proteomes" id="UP000694406">
    <property type="component" value="Unplaced"/>
</dbReference>
<dbReference type="Pfam" id="PF02037">
    <property type="entry name" value="SAP"/>
    <property type="match status" value="1"/>
</dbReference>
<evidence type="ECO:0000313" key="5">
    <source>
        <dbReference type="Ensembl" id="ENSLLTP00000018531.1"/>
    </source>
</evidence>
<dbReference type="GO" id="GO:0043565">
    <property type="term" value="F:sequence-specific DNA binding"/>
    <property type="evidence" value="ECO:0007669"/>
    <property type="project" value="TreeGrafter"/>
</dbReference>
<evidence type="ECO:0000256" key="1">
    <source>
        <dbReference type="ARBA" id="ARBA00004123"/>
    </source>
</evidence>
<dbReference type="InterPro" id="IPR003034">
    <property type="entry name" value="SAP_dom"/>
</dbReference>
<reference evidence="5" key="1">
    <citation type="submission" date="2025-08" db="UniProtKB">
        <authorList>
            <consortium name="Ensembl"/>
        </authorList>
    </citation>
    <scope>IDENTIFICATION</scope>
</reference>
<reference evidence="5" key="2">
    <citation type="submission" date="2025-09" db="UniProtKB">
        <authorList>
            <consortium name="Ensembl"/>
        </authorList>
    </citation>
    <scope>IDENTIFICATION</scope>
</reference>
<dbReference type="PANTHER" id="PTHR15683:SF5">
    <property type="entry name" value="SAFB-LIKE TRANSCRIPTION MODULATOR"/>
    <property type="match status" value="1"/>
</dbReference>
<keyword evidence="6" id="KW-1185">Reference proteome</keyword>
<dbReference type="SUPFAM" id="SSF68906">
    <property type="entry name" value="SAP domain"/>
    <property type="match status" value="1"/>
</dbReference>
<dbReference type="GO" id="GO:0005634">
    <property type="term" value="C:nucleus"/>
    <property type="evidence" value="ECO:0007669"/>
    <property type="project" value="UniProtKB-SubCell"/>
</dbReference>
<evidence type="ECO:0000313" key="6">
    <source>
        <dbReference type="Proteomes" id="UP000694406"/>
    </source>
</evidence>
<dbReference type="Ensembl" id="ENSLLTT00000019221.1">
    <property type="protein sequence ID" value="ENSLLTP00000018531.1"/>
    <property type="gene ID" value="ENSLLTG00000014016.1"/>
</dbReference>
<dbReference type="GO" id="GO:0003723">
    <property type="term" value="F:RNA binding"/>
    <property type="evidence" value="ECO:0007669"/>
    <property type="project" value="UniProtKB-KW"/>
</dbReference>
<dbReference type="InterPro" id="IPR036361">
    <property type="entry name" value="SAP_dom_sf"/>
</dbReference>
<evidence type="ECO:0000256" key="3">
    <source>
        <dbReference type="ARBA" id="ARBA00023242"/>
    </source>
</evidence>
<dbReference type="PANTHER" id="PTHR15683">
    <property type="entry name" value="SCAFFOLD ATTACHMENT FACTOR B-RELATED"/>
    <property type="match status" value="1"/>
</dbReference>
<sequence length="173" mass="18558">MAAAPSGTAAPGAAPPEGKRIAELRVIDLKSELKRRSLDAAGVKTVLIARLKQAIEEEGGDPENIEINVSTDALNKKPTKGKGQSFDKTRLVMMIRRPVCFAFLGAKMPTNLAGHEWGGRVTTFSNCTSAPQRFSTLAGLQCQHMAPNGPGPLVAYNHWQNPWDGSCYISGID</sequence>
<accession>A0A8C5SJN6</accession>
<dbReference type="GO" id="GO:0006357">
    <property type="term" value="P:regulation of transcription by RNA polymerase II"/>
    <property type="evidence" value="ECO:0007669"/>
    <property type="project" value="TreeGrafter"/>
</dbReference>
<dbReference type="PROSITE" id="PS50800">
    <property type="entry name" value="SAP"/>
    <property type="match status" value="1"/>
</dbReference>
<dbReference type="SMART" id="SM00513">
    <property type="entry name" value="SAP"/>
    <property type="match status" value="1"/>
</dbReference>
<dbReference type="FunFam" id="1.10.720.30:FF:000010">
    <property type="entry name" value="SAFB-like transcription modulator isoform X2"/>
    <property type="match status" value="1"/>
</dbReference>
<keyword evidence="2" id="KW-0694">RNA-binding</keyword>
<organism evidence="5 6">
    <name type="scientific">Laticauda laticaudata</name>
    <name type="common">Blue-ringed sea krait</name>
    <name type="synonym">Blue-lipped sea krait</name>
    <dbReference type="NCBI Taxonomy" id="8630"/>
    <lineage>
        <taxon>Eukaryota</taxon>
        <taxon>Metazoa</taxon>
        <taxon>Chordata</taxon>
        <taxon>Craniata</taxon>
        <taxon>Vertebrata</taxon>
        <taxon>Euteleostomi</taxon>
        <taxon>Lepidosauria</taxon>
        <taxon>Squamata</taxon>
        <taxon>Bifurcata</taxon>
        <taxon>Unidentata</taxon>
        <taxon>Episquamata</taxon>
        <taxon>Toxicofera</taxon>
        <taxon>Serpentes</taxon>
        <taxon>Colubroidea</taxon>
        <taxon>Elapidae</taxon>
        <taxon>Laticaudinae</taxon>
        <taxon>Laticauda</taxon>
    </lineage>
</organism>
<dbReference type="InterPro" id="IPR051738">
    <property type="entry name" value="SAF_Modulators"/>
</dbReference>
<name>A0A8C5SJN6_LATLA</name>
<proteinExistence type="predicted"/>
<feature type="domain" description="SAP" evidence="4">
    <location>
        <begin position="21"/>
        <end position="55"/>
    </location>
</feature>
<dbReference type="GeneTree" id="ENSGT00940000156573"/>
<comment type="subcellular location">
    <subcellularLocation>
        <location evidence="1">Nucleus</location>
    </subcellularLocation>
</comment>
<keyword evidence="3" id="KW-0539">Nucleus</keyword>